<dbReference type="PIRSF" id="PIRSF006470">
    <property type="entry name" value="DctB"/>
    <property type="match status" value="1"/>
</dbReference>
<evidence type="ECO:0000256" key="4">
    <source>
        <dbReference type="SAM" id="SignalP"/>
    </source>
</evidence>
<reference evidence="5" key="1">
    <citation type="submission" date="2021-03" db="EMBL/GenBank/DDBJ databases">
        <title>Genomic analysis provides insights into the functional capacity of soil bacteria communities inhabiting an altitudinal gradient in the Atacama Desert.</title>
        <authorList>
            <person name="Gonzalez M."/>
            <person name="Maldonado J."/>
            <person name="Maza F."/>
            <person name="Hodar C."/>
            <person name="Cortes M."/>
            <person name="Palma R."/>
            <person name="Andreani C."/>
            <person name="Gaete A."/>
            <person name="Vasquez-Dean J."/>
            <person name="Acuna V."/>
            <person name="Aguado M."/>
            <person name="Mandakovic D."/>
            <person name="Latorre M."/>
            <person name="Orellana A."/>
            <person name="Gutierrez R."/>
            <person name="Montecino M."/>
            <person name="Allende M."/>
            <person name="Maass A."/>
            <person name="Cambiazo V."/>
        </authorList>
    </citation>
    <scope>NUCLEOTIDE SEQUENCE</scope>
    <source>
        <strain evidence="5">ISL-25</strain>
    </source>
</reference>
<dbReference type="FunFam" id="3.40.190.170:FF:000001">
    <property type="entry name" value="TRAP dicarboxylate transporter, DctP subunit"/>
    <property type="match status" value="1"/>
</dbReference>
<accession>A0A944DI98</accession>
<dbReference type="InterPro" id="IPR018389">
    <property type="entry name" value="DctP_fam"/>
</dbReference>
<evidence type="ECO:0000256" key="3">
    <source>
        <dbReference type="ARBA" id="ARBA00022729"/>
    </source>
</evidence>
<keyword evidence="3 4" id="KW-0732">Signal</keyword>
<evidence type="ECO:0000313" key="6">
    <source>
        <dbReference type="Proteomes" id="UP000692896"/>
    </source>
</evidence>
<comment type="caution">
    <text evidence="5">The sequence shown here is derived from an EMBL/GenBank/DDBJ whole genome shotgun (WGS) entry which is preliminary data.</text>
</comment>
<gene>
    <name evidence="5" type="ORF">J7E47_01950</name>
</gene>
<keyword evidence="2" id="KW-0813">Transport</keyword>
<comment type="similarity">
    <text evidence="1">Belongs to the bacterial solute-binding protein 7 family.</text>
</comment>
<dbReference type="NCBIfam" id="TIGR00787">
    <property type="entry name" value="dctP"/>
    <property type="match status" value="1"/>
</dbReference>
<evidence type="ECO:0000313" key="5">
    <source>
        <dbReference type="EMBL" id="MBT2327480.1"/>
    </source>
</evidence>
<dbReference type="PANTHER" id="PTHR33376">
    <property type="match status" value="1"/>
</dbReference>
<proteinExistence type="inferred from homology"/>
<protein>
    <submittedName>
        <fullName evidence="5">DctP family TRAP transporter solute-binding subunit</fullName>
    </submittedName>
</protein>
<evidence type="ECO:0000256" key="2">
    <source>
        <dbReference type="ARBA" id="ARBA00022448"/>
    </source>
</evidence>
<dbReference type="PANTHER" id="PTHR33376:SF7">
    <property type="entry name" value="C4-DICARBOXYLATE-BINDING PROTEIN DCTB"/>
    <property type="match status" value="1"/>
</dbReference>
<dbReference type="RefSeq" id="WP_214911997.1">
    <property type="nucleotide sequence ID" value="NZ_JAGGNX010000014.1"/>
</dbReference>
<evidence type="ECO:0000256" key="1">
    <source>
        <dbReference type="ARBA" id="ARBA00009023"/>
    </source>
</evidence>
<dbReference type="Proteomes" id="UP000692896">
    <property type="component" value="Unassembled WGS sequence"/>
</dbReference>
<dbReference type="NCBIfam" id="NF037995">
    <property type="entry name" value="TRAP_S1"/>
    <property type="match status" value="1"/>
</dbReference>
<name>A0A944DI98_PSEFL</name>
<dbReference type="AlphaFoldDB" id="A0A944DI98"/>
<dbReference type="InterPro" id="IPR038404">
    <property type="entry name" value="TRAP_DctP_sf"/>
</dbReference>
<dbReference type="Pfam" id="PF03480">
    <property type="entry name" value="DctP"/>
    <property type="match status" value="1"/>
</dbReference>
<dbReference type="GO" id="GO:0030288">
    <property type="term" value="C:outer membrane-bounded periplasmic space"/>
    <property type="evidence" value="ECO:0007669"/>
    <property type="project" value="InterPro"/>
</dbReference>
<feature type="chain" id="PRO_5037307221" evidence="4">
    <location>
        <begin position="28"/>
        <end position="335"/>
    </location>
</feature>
<dbReference type="InterPro" id="IPR004682">
    <property type="entry name" value="TRAP_DctP"/>
</dbReference>
<dbReference type="Gene3D" id="3.40.190.170">
    <property type="entry name" value="Bacterial extracellular solute-binding protein, family 7"/>
    <property type="match status" value="1"/>
</dbReference>
<dbReference type="EMBL" id="JAGGOB010000005">
    <property type="protein sequence ID" value="MBT2327480.1"/>
    <property type="molecule type" value="Genomic_DNA"/>
</dbReference>
<feature type="signal peptide" evidence="4">
    <location>
        <begin position="1"/>
        <end position="27"/>
    </location>
</feature>
<dbReference type="GO" id="GO:0015740">
    <property type="term" value="P:C4-dicarboxylate transport"/>
    <property type="evidence" value="ECO:0007669"/>
    <property type="project" value="TreeGrafter"/>
</dbReference>
<organism evidence="5 6">
    <name type="scientific">Pseudomonas fluorescens</name>
    <dbReference type="NCBI Taxonomy" id="294"/>
    <lineage>
        <taxon>Bacteria</taxon>
        <taxon>Pseudomonadati</taxon>
        <taxon>Pseudomonadota</taxon>
        <taxon>Gammaproteobacteria</taxon>
        <taxon>Pseudomonadales</taxon>
        <taxon>Pseudomonadaceae</taxon>
        <taxon>Pseudomonas</taxon>
    </lineage>
</organism>
<dbReference type="GO" id="GO:0055085">
    <property type="term" value="P:transmembrane transport"/>
    <property type="evidence" value="ECO:0007669"/>
    <property type="project" value="InterPro"/>
</dbReference>
<sequence>MKYPSVRRGLTGLLAGVALAGALSAQAAEPILIKFSHITADSTPKGQGALMFKKLVEERLPGKVQVQVYSNSSLYGDGKEMEALLLGEVQMLAPAPSKLEQYTKQLQLFDLMFLFDDVAAAQRFQQSDKGKALLRSMEGKGITGLAYWLNGMRQLTANKPLVKPSDARGQKFRVQPSDLQAAQYSALRAVPRKMAFAEIYQGLQTGVVNAQDNPWSNIYSQKYYEVQKYMTESNHAIGNYLLIANTQFWNGLPVDVRDDLEQIIDEVTLEVNKQAEALNQQAKQGIIDSGKSEIISLTPQQRDAWRDAVRPAWKAFEAQIGTELIEAAQAANQAN</sequence>